<protein>
    <recommendedName>
        <fullName evidence="4">Lipoprotein</fullName>
    </recommendedName>
</protein>
<keyword evidence="3" id="KW-1185">Reference proteome</keyword>
<dbReference type="KEGG" id="schi:SCHIN_v1c11550"/>
<keyword evidence="1" id="KW-0732">Signal</keyword>
<organism evidence="2 3">
    <name type="scientific">Spiroplasma chinense</name>
    <dbReference type="NCBI Taxonomy" id="216932"/>
    <lineage>
        <taxon>Bacteria</taxon>
        <taxon>Bacillati</taxon>
        <taxon>Mycoplasmatota</taxon>
        <taxon>Mollicutes</taxon>
        <taxon>Entomoplasmatales</taxon>
        <taxon>Spiroplasmataceae</taxon>
        <taxon>Spiroplasma</taxon>
    </lineage>
</organism>
<evidence type="ECO:0000313" key="2">
    <source>
        <dbReference type="EMBL" id="QEH62348.1"/>
    </source>
</evidence>
<dbReference type="NCBIfam" id="NF038029">
    <property type="entry name" value="LP_plasma"/>
    <property type="match status" value="1"/>
</dbReference>
<evidence type="ECO:0008006" key="4">
    <source>
        <dbReference type="Google" id="ProtNLM"/>
    </source>
</evidence>
<dbReference type="Proteomes" id="UP000323144">
    <property type="component" value="Chromosome"/>
</dbReference>
<dbReference type="AlphaFoldDB" id="A0A5B9Y5A5"/>
<evidence type="ECO:0000313" key="3">
    <source>
        <dbReference type="Proteomes" id="UP000323144"/>
    </source>
</evidence>
<feature type="signal peptide" evidence="1">
    <location>
        <begin position="1"/>
        <end position="22"/>
    </location>
</feature>
<dbReference type="InterPro" id="IPR054816">
    <property type="entry name" value="Lipoprotein_mollicutes-type_CS"/>
</dbReference>
<accession>A0A5B9Y5A5</accession>
<name>A0A5B9Y5A5_9MOLU</name>
<dbReference type="EMBL" id="CP043026">
    <property type="protein sequence ID" value="QEH62348.1"/>
    <property type="molecule type" value="Genomic_DNA"/>
</dbReference>
<gene>
    <name evidence="2" type="ORF">SCHIN_v1c11550</name>
</gene>
<evidence type="ECO:0000256" key="1">
    <source>
        <dbReference type="SAM" id="SignalP"/>
    </source>
</evidence>
<feature type="chain" id="PRO_5022712297" description="Lipoprotein" evidence="1">
    <location>
        <begin position="23"/>
        <end position="321"/>
    </location>
</feature>
<proteinExistence type="predicted"/>
<dbReference type="RefSeq" id="WP_166508707.1">
    <property type="nucleotide sequence ID" value="NZ_CP043026.1"/>
</dbReference>
<dbReference type="PROSITE" id="PS51257">
    <property type="entry name" value="PROKAR_LIPOPROTEIN"/>
    <property type="match status" value="1"/>
</dbReference>
<reference evidence="2 3" key="1">
    <citation type="submission" date="2019-08" db="EMBL/GenBank/DDBJ databases">
        <title>Complete genome sequence of Spiroplasma chinense CCH (DSM 19755).</title>
        <authorList>
            <person name="Shen H.-Y."/>
            <person name="Lin Y.-C."/>
            <person name="Chou L."/>
            <person name="Kuo C.-H."/>
        </authorList>
    </citation>
    <scope>NUCLEOTIDE SEQUENCE [LARGE SCALE GENOMIC DNA]</scope>
    <source>
        <strain evidence="2 3">CCH</strain>
    </source>
</reference>
<sequence length="321" mass="36550">MKKILSLLGAVSIIATPALTTACGTFTSVGEQFPGKNISQINFKMYVNETKEEILENLDKALSDFGRRLSIRSVDVYMVRNEVMIDFNDDYIAEYDDKILVAAKRSADPYGGYFTTWARAKGTDLGMSNFSYILDGKRMFFTNTYKTLKEEVIKEIERYSDGPDPKVDVYAETKQGFVLIDDTNLTTQIGAGNRIKMVAQKGAEMFSGSKILENEFRKYNLKPFVIEMANMTGQNDKELFVDRFEYGLQNLLESYYFQVSSTIENEDWKVKEVIRTHKDGSTEILAWDDNLNALQTGDQVVVKTMGNIFEEAEVAIKMVRY</sequence>